<keyword evidence="1" id="KW-1133">Transmembrane helix</keyword>
<dbReference type="EMBL" id="JBBNAG010000012">
    <property type="protein sequence ID" value="KAK9089126.1"/>
    <property type="molecule type" value="Genomic_DNA"/>
</dbReference>
<sequence length="176" mass="19939">MLSPSSLSRHRHHRRRCAATNVAAQVTAGRRLAVRPLSIAAPDRRCRLLRRHRRCGTAPPAALCLALVVRRWRRCRGWSCFWSPTGVRRVRGLAPRREPRSAAPLVRVAAPAARRRWSSLRELAGSSFPSPLSLLSLLSSISFSSDLFFLYFSLCFFLKKETNVSSRFVRNETRGT</sequence>
<evidence type="ECO:0000313" key="3">
    <source>
        <dbReference type="Proteomes" id="UP001419268"/>
    </source>
</evidence>
<keyword evidence="1" id="KW-0472">Membrane</keyword>
<keyword evidence="1" id="KW-0812">Transmembrane</keyword>
<protein>
    <submittedName>
        <fullName evidence="2">Uncharacterized protein</fullName>
    </submittedName>
</protein>
<reference evidence="2 3" key="1">
    <citation type="submission" date="2024-01" db="EMBL/GenBank/DDBJ databases">
        <title>Genome assemblies of Stephania.</title>
        <authorList>
            <person name="Yang L."/>
        </authorList>
    </citation>
    <scope>NUCLEOTIDE SEQUENCE [LARGE SCALE GENOMIC DNA]</scope>
    <source>
        <strain evidence="2">JXDWG</strain>
        <tissue evidence="2">Leaf</tissue>
    </source>
</reference>
<comment type="caution">
    <text evidence="2">The sequence shown here is derived from an EMBL/GenBank/DDBJ whole genome shotgun (WGS) entry which is preliminary data.</text>
</comment>
<keyword evidence="3" id="KW-1185">Reference proteome</keyword>
<dbReference type="Proteomes" id="UP001419268">
    <property type="component" value="Unassembled WGS sequence"/>
</dbReference>
<organism evidence="2 3">
    <name type="scientific">Stephania cephalantha</name>
    <dbReference type="NCBI Taxonomy" id="152367"/>
    <lineage>
        <taxon>Eukaryota</taxon>
        <taxon>Viridiplantae</taxon>
        <taxon>Streptophyta</taxon>
        <taxon>Embryophyta</taxon>
        <taxon>Tracheophyta</taxon>
        <taxon>Spermatophyta</taxon>
        <taxon>Magnoliopsida</taxon>
        <taxon>Ranunculales</taxon>
        <taxon>Menispermaceae</taxon>
        <taxon>Menispermoideae</taxon>
        <taxon>Cissampelideae</taxon>
        <taxon>Stephania</taxon>
    </lineage>
</organism>
<feature type="transmembrane region" description="Helical" evidence="1">
    <location>
        <begin position="134"/>
        <end position="158"/>
    </location>
</feature>
<dbReference type="AlphaFoldDB" id="A0AAP0E9I7"/>
<evidence type="ECO:0000313" key="2">
    <source>
        <dbReference type="EMBL" id="KAK9089126.1"/>
    </source>
</evidence>
<name>A0AAP0E9I7_9MAGN</name>
<evidence type="ECO:0000256" key="1">
    <source>
        <dbReference type="SAM" id="Phobius"/>
    </source>
</evidence>
<proteinExistence type="predicted"/>
<accession>A0AAP0E9I7</accession>
<gene>
    <name evidence="2" type="ORF">Scep_028208</name>
</gene>